<organism evidence="24 25">
    <name type="scientific">Corchorus capsularis</name>
    <name type="common">Jute</name>
    <dbReference type="NCBI Taxonomy" id="210143"/>
    <lineage>
        <taxon>Eukaryota</taxon>
        <taxon>Viridiplantae</taxon>
        <taxon>Streptophyta</taxon>
        <taxon>Embryophyta</taxon>
        <taxon>Tracheophyta</taxon>
        <taxon>Spermatophyta</taxon>
        <taxon>Magnoliopsida</taxon>
        <taxon>eudicotyledons</taxon>
        <taxon>Gunneridae</taxon>
        <taxon>Pentapetalae</taxon>
        <taxon>rosids</taxon>
        <taxon>malvids</taxon>
        <taxon>Malvales</taxon>
        <taxon>Malvaceae</taxon>
        <taxon>Grewioideae</taxon>
        <taxon>Apeibeae</taxon>
        <taxon>Corchorus</taxon>
    </lineage>
</organism>
<dbReference type="SMART" id="SM00650">
    <property type="entry name" value="rADc"/>
    <property type="match status" value="1"/>
</dbReference>
<feature type="domain" description="Response regulatory" evidence="23">
    <location>
        <begin position="1116"/>
        <end position="1231"/>
    </location>
</feature>
<dbReference type="InterPro" id="IPR020596">
    <property type="entry name" value="rRNA_Ade_Mease_Trfase_CS"/>
</dbReference>
<dbReference type="FunFam" id="1.10.10.60:FF:000007">
    <property type="entry name" value="Two-component response regulator"/>
    <property type="match status" value="2"/>
</dbReference>
<evidence type="ECO:0000256" key="10">
    <source>
        <dbReference type="ARBA" id="ARBA00022763"/>
    </source>
</evidence>
<dbReference type="GO" id="GO:0046872">
    <property type="term" value="F:metal ion binding"/>
    <property type="evidence" value="ECO:0007669"/>
    <property type="project" value="UniProtKB-KW"/>
</dbReference>
<dbReference type="PROSITE" id="PS01131">
    <property type="entry name" value="RRNA_A_DIMETH"/>
    <property type="match status" value="1"/>
</dbReference>
<evidence type="ECO:0000256" key="19">
    <source>
        <dbReference type="PROSITE-ProRule" id="PRU00169"/>
    </source>
</evidence>
<sequence length="1923" mass="216604">MGVGGNFWELLKPYARQEGFDFLRDKRVAVDLSYWIVQHETAIKNQATNPHLRLTFFRTINLISKFGAFPVFILDGIPSPLKSQARIARFFRFSGIDTSTLTVVKEGVSKERNSAFLKYVKDCVELLELMGMPVLKAKGEAEALCAQLNKDGYVDACITADSDAFLFGATCVIKCLRPNSKEPIECYRMSDIEAGLGLKRKHLIAISLLVGNDHDLKGVQGIGLDKALRFVRKFSEDEILDKLCQIGKGDLPLFQDGIICMGDVTPCLDDCSPKPKQSHCSFCGHPGSKKSHLKFSCEYCLTDSNVGCLKKSPNFKCNCSSCDKVRKEKDQKKHDNWWIKVCNKITMEPNFPNDEIIEMYMCNNHAMLTVKDTLLAWADPKTELVVDFLAYHQSWQPSYVRQRMLPMLSTVYLRETARNPTKTLLVGQYEFHSIQRVKTRYGHQSYVVKWKKAISGELSCPGPVEQSDMQEEELIEVDDEPNDLLDESIDPLIRIDGCWILTDEAPELVRSAFPEEVVKFMREKEIKEKSRRKASTVRTEGSREMSDLSKPQSVQLNITTFFRSTKTQSQAKPGEDLAKCSNNPGDGSSKQKREVSSAGLSKASQSCWNIIKVRGCLAKAEDNILHMHEFLFAILYVNELAFMTAKRATDAFCIIQDRQYKIDLVLAEGCLPDMDKYELLETIKELSEIPVILMSADNDWNTILGGLFKGAVLYLVKPITMDDLKNLWQFAFIKERGNMFAAEESIRTEESSLENASDVHAESQPHISEERQNHQSTKRERLEEQENNQDENNDGSAALKKPKLIWTEALHNRFLQAIEVLGFDEAHPKKILQYMNVPGLKKENVSSHLQKYRLSLKREQDANKKTMNRGSTALHVASHHILPPFSPQERSLQFSNLQFMTVAGQPVADGLVQENLNCCLPMPSFGSANLLKHVGASTIKFDQQALCNEPLASAYPECNLTGDGITDNEGLVGFPQIGDLELEQFLEGETDLLNNGDCGLESLLDCPKVVDNSLQEEQQQEEQFVLPGPLQLPPPAKEQEEADVFGTEGGTEFNEVFTMEKGTGQLFFDEDFDDFDGFCLIGDMDASIICKATFLKYESSVSLESMRTEGSSSAILVLMANGDSTCYTILTTMLQQGHHRVLHFKSSTDALKALQEEKAIPDLVLMDVEMPDTSRLELLKRVKKEFQLPATLMAADENEEIVLGGLDHGLSLYFAKSLSHYSVQRLWQYVLATRKSLLMSGATYGYEGPKREPHLQKVQGKDGSDLYPKQRFIWTTELHNKFLDAIKQLEHERILPKKILELMNVPGLTRLVIASHLQKYRKNIQREKQMRLLPWRPKYSFTSSIPSSSSESDQVYQSSTSTKSWPYTRMRNLGNKLSFSGSNQGIDQLRHLKIASSAYKISNSYNNRSNLGTGRSTTSFTEVPLTGQQGDFRKAGDYYSGIKNVWLLGNPNVVRRNRASYIGRSYCKNISDYYPLRSSNSFPQGRYALPPSLPTSRPLEQNSDHLLALSRLMESDDILLQPDTDKLNALYADFSKLIQDQPMNSDHLLALSRLMENDDIPEQPDTDKLNALYADYSKLIQDQPMKLRFREQFHCLPPISSFTTGTVPACNTSAGGRTQTPSSLIACATKRKQDDDYHATLKALNSKGRFPRKSLGQHYMLNSEINEQLASAANVEEGDVVLEIGPGTGSLTNVLINSGATVLAIEKDPHMVGLVRERFESTNRFKVLQEDFVKCHIRSHMFPILESGKALNPSSTRAKVVSNLPFNISTDVVKLLLPMGDMFSEVVLLLQEETAVRLVESSLRTSEYRPINIFVNFYSEPEYKFSVPRTNFFPQPNVDAAVVTFKLKQAPDYPSVASTKSFFSMVNSAFNGKRKMLRRSLQHICPSDEIERALGDAGLPTTSRPEELTLDDFVKLHNLIARV</sequence>
<dbReference type="InterPro" id="IPR011006">
    <property type="entry name" value="CheY-like_superfamily"/>
</dbReference>
<dbReference type="Gene3D" id="1.10.10.60">
    <property type="entry name" value="Homeodomain-like"/>
    <property type="match status" value="2"/>
</dbReference>
<keyword evidence="6 20" id="KW-0949">S-adenosyl-L-methionine</keyword>
<dbReference type="InterPro" id="IPR006086">
    <property type="entry name" value="XPG-I_dom"/>
</dbReference>
<dbReference type="InterPro" id="IPR001789">
    <property type="entry name" value="Sig_transdc_resp-reg_receiver"/>
</dbReference>
<evidence type="ECO:0000256" key="5">
    <source>
        <dbReference type="ARBA" id="ARBA00022679"/>
    </source>
</evidence>
<dbReference type="Gene3D" id="3.40.50.2300">
    <property type="match status" value="2"/>
</dbReference>
<dbReference type="Gramene" id="OMO78662">
    <property type="protein sequence ID" value="OMO78662"/>
    <property type="gene ID" value="CCACVL1_14213"/>
</dbReference>
<dbReference type="InterPro" id="IPR029063">
    <property type="entry name" value="SAM-dependent_MTases_sf"/>
</dbReference>
<evidence type="ECO:0000256" key="13">
    <source>
        <dbReference type="ARBA" id="ARBA00022884"/>
    </source>
</evidence>
<feature type="binding site" evidence="20">
    <location>
        <position position="1706"/>
    </location>
    <ligand>
        <name>S-adenosyl-L-methionine</name>
        <dbReference type="ChEBI" id="CHEBI:59789"/>
    </ligand>
</feature>
<dbReference type="FunFam" id="3.40.50.150:FF:000265">
    <property type="entry name" value="rRNA adenine N(6)-methyltransferase"/>
    <property type="match status" value="1"/>
</dbReference>
<dbReference type="Proteomes" id="UP000188268">
    <property type="component" value="Unassembled WGS sequence"/>
</dbReference>
<feature type="region of interest" description="Disordered" evidence="22">
    <location>
        <begin position="745"/>
        <end position="796"/>
    </location>
</feature>
<keyword evidence="14" id="KW-0805">Transcription regulation</keyword>
<dbReference type="PROSITE" id="PS50110">
    <property type="entry name" value="RESPONSE_REGULATORY"/>
    <property type="match status" value="2"/>
</dbReference>
<comment type="subcellular location">
    <subcellularLocation>
        <location evidence="2">Nucleus</location>
    </subcellularLocation>
</comment>
<evidence type="ECO:0000259" key="23">
    <source>
        <dbReference type="PROSITE" id="PS50110"/>
    </source>
</evidence>
<dbReference type="Gene3D" id="3.40.50.1010">
    <property type="entry name" value="5'-nuclease"/>
    <property type="match status" value="1"/>
</dbReference>
<comment type="similarity">
    <text evidence="18">Belongs to the XPG/RAD2 endonuclease family. GEN subfamily.</text>
</comment>
<name>A0A1R3I7U6_COCAP</name>
<dbReference type="Pfam" id="PF00867">
    <property type="entry name" value="XPG_I"/>
    <property type="match status" value="1"/>
</dbReference>
<feature type="binding site" evidence="20">
    <location>
        <position position="1658"/>
    </location>
    <ligand>
        <name>S-adenosyl-L-methionine</name>
        <dbReference type="ChEBI" id="CHEBI:59789"/>
    </ligand>
</feature>
<proteinExistence type="inferred from homology"/>
<dbReference type="InterPro" id="IPR011530">
    <property type="entry name" value="rRNA_adenine_dimethylase"/>
</dbReference>
<keyword evidence="11" id="KW-0378">Hydrolase</keyword>
<dbReference type="Gene3D" id="1.10.150.20">
    <property type="entry name" value="5' to 3' exonuclease, C-terminal subdomain"/>
    <property type="match status" value="1"/>
</dbReference>
<dbReference type="PRINTS" id="PR00853">
    <property type="entry name" value="XPGRADSUPER"/>
</dbReference>
<keyword evidence="12" id="KW-0460">Magnesium</keyword>
<evidence type="ECO:0000256" key="9">
    <source>
        <dbReference type="ARBA" id="ARBA00022759"/>
    </source>
</evidence>
<evidence type="ECO:0000256" key="16">
    <source>
        <dbReference type="ARBA" id="ARBA00023204"/>
    </source>
</evidence>
<dbReference type="SUPFAM" id="SSF46689">
    <property type="entry name" value="Homeodomain-like"/>
    <property type="match status" value="2"/>
</dbReference>
<evidence type="ECO:0000313" key="25">
    <source>
        <dbReference type="Proteomes" id="UP000188268"/>
    </source>
</evidence>
<keyword evidence="8" id="KW-0479">Metal-binding</keyword>
<feature type="compositionally biased region" description="Basic and acidic residues" evidence="22">
    <location>
        <begin position="757"/>
        <end position="784"/>
    </location>
</feature>
<keyword evidence="3 21" id="KW-0698">rRNA processing</keyword>
<dbReference type="CDD" id="cd09869">
    <property type="entry name" value="PIN_GEN1"/>
    <property type="match status" value="1"/>
</dbReference>
<dbReference type="PANTHER" id="PTHR11727">
    <property type="entry name" value="DIMETHYLADENOSINE TRANSFERASE"/>
    <property type="match status" value="1"/>
</dbReference>
<dbReference type="GO" id="GO:0000160">
    <property type="term" value="P:phosphorelay signal transduction system"/>
    <property type="evidence" value="ECO:0007669"/>
    <property type="project" value="InterPro"/>
</dbReference>
<dbReference type="OrthoDB" id="2959108at2759"/>
<dbReference type="InterPro" id="IPR006085">
    <property type="entry name" value="XPG_DNA_repair_N"/>
</dbReference>
<comment type="similarity">
    <text evidence="20 21">Belongs to the class I-like SAM-binding methyltransferase superfamily. rRNA adenine N(6)-methyltransferase family.</text>
</comment>
<dbReference type="FunFam" id="1.10.150.20:FF:000030">
    <property type="entry name" value="Flap endonuclease GEN-like 1"/>
    <property type="match status" value="1"/>
</dbReference>
<evidence type="ECO:0000256" key="12">
    <source>
        <dbReference type="ARBA" id="ARBA00022842"/>
    </source>
</evidence>
<dbReference type="InterPro" id="IPR036279">
    <property type="entry name" value="5-3_exonuclease_C_sf"/>
</dbReference>
<dbReference type="GO" id="GO:0009650">
    <property type="term" value="P:UV protection"/>
    <property type="evidence" value="ECO:0007669"/>
    <property type="project" value="UniProtKB-ARBA"/>
</dbReference>
<evidence type="ECO:0000256" key="15">
    <source>
        <dbReference type="ARBA" id="ARBA00023163"/>
    </source>
</evidence>
<dbReference type="InterPro" id="IPR006447">
    <property type="entry name" value="Myb_dom_plants"/>
</dbReference>
<dbReference type="SMART" id="SM00448">
    <property type="entry name" value="REC"/>
    <property type="match status" value="2"/>
</dbReference>
<comment type="caution">
    <text evidence="19">Lacks conserved residue(s) required for the propagation of feature annotation.</text>
</comment>
<dbReference type="SUPFAM" id="SSF53335">
    <property type="entry name" value="S-adenosyl-L-methionine-dependent methyltransferases"/>
    <property type="match status" value="1"/>
</dbReference>
<dbReference type="SMART" id="SM00484">
    <property type="entry name" value="XPGI"/>
    <property type="match status" value="1"/>
</dbReference>
<evidence type="ECO:0000256" key="1">
    <source>
        <dbReference type="ARBA" id="ARBA00001946"/>
    </source>
</evidence>
<feature type="region of interest" description="Disordered" evidence="22">
    <location>
        <begin position="529"/>
        <end position="550"/>
    </location>
</feature>
<evidence type="ECO:0000256" key="14">
    <source>
        <dbReference type="ARBA" id="ARBA00023015"/>
    </source>
</evidence>
<dbReference type="EMBL" id="AWWV01010532">
    <property type="protein sequence ID" value="OMO78662.1"/>
    <property type="molecule type" value="Genomic_DNA"/>
</dbReference>
<keyword evidence="13 20" id="KW-0694">RNA-binding</keyword>
<evidence type="ECO:0000256" key="11">
    <source>
        <dbReference type="ARBA" id="ARBA00022801"/>
    </source>
</evidence>
<dbReference type="STRING" id="210143.A0A1R3I7U6"/>
<feature type="binding site" evidence="20">
    <location>
        <position position="1731"/>
    </location>
    <ligand>
        <name>S-adenosyl-L-methionine</name>
        <dbReference type="ChEBI" id="CHEBI:59789"/>
    </ligand>
</feature>
<evidence type="ECO:0000256" key="4">
    <source>
        <dbReference type="ARBA" id="ARBA00022603"/>
    </source>
</evidence>
<dbReference type="InterPro" id="IPR020598">
    <property type="entry name" value="rRNA_Ade_methylase_Trfase_N"/>
</dbReference>
<dbReference type="GO" id="GO:0000179">
    <property type="term" value="F:rRNA (adenine-N6,N6-)-dimethyltransferase activity"/>
    <property type="evidence" value="ECO:0007669"/>
    <property type="project" value="UniProtKB-UniRule"/>
</dbReference>
<dbReference type="GO" id="GO:0003723">
    <property type="term" value="F:RNA binding"/>
    <property type="evidence" value="ECO:0007669"/>
    <property type="project" value="UniProtKB-UniRule"/>
</dbReference>
<dbReference type="NCBIfam" id="TIGR00755">
    <property type="entry name" value="ksgA"/>
    <property type="match status" value="1"/>
</dbReference>
<dbReference type="GO" id="GO:0003677">
    <property type="term" value="F:DNA binding"/>
    <property type="evidence" value="ECO:0007669"/>
    <property type="project" value="InterPro"/>
</dbReference>
<dbReference type="Pfam" id="PF00398">
    <property type="entry name" value="RrnaAD"/>
    <property type="match status" value="1"/>
</dbReference>
<dbReference type="SUPFAM" id="SSF88723">
    <property type="entry name" value="PIN domain-like"/>
    <property type="match status" value="1"/>
</dbReference>
<dbReference type="InterPro" id="IPR001737">
    <property type="entry name" value="KsgA/Erm"/>
</dbReference>
<evidence type="ECO:0000256" key="6">
    <source>
        <dbReference type="ARBA" id="ARBA00022691"/>
    </source>
</evidence>
<dbReference type="InterPro" id="IPR009057">
    <property type="entry name" value="Homeodomain-like_sf"/>
</dbReference>
<dbReference type="NCBIfam" id="TIGR01557">
    <property type="entry name" value="myb_SHAQKYF"/>
    <property type="match status" value="2"/>
</dbReference>
<dbReference type="GO" id="GO:0048256">
    <property type="term" value="F:flap endonuclease activity"/>
    <property type="evidence" value="ECO:0007669"/>
    <property type="project" value="UniProtKB-ARBA"/>
</dbReference>
<evidence type="ECO:0000256" key="22">
    <source>
        <dbReference type="SAM" id="MobiDB-lite"/>
    </source>
</evidence>
<evidence type="ECO:0000256" key="3">
    <source>
        <dbReference type="ARBA" id="ARBA00022552"/>
    </source>
</evidence>
<dbReference type="GO" id="GO:0005634">
    <property type="term" value="C:nucleus"/>
    <property type="evidence" value="ECO:0007669"/>
    <property type="project" value="UniProtKB-SubCell"/>
</dbReference>
<comment type="cofactor">
    <cofactor evidence="1">
        <name>Mg(2+)</name>
        <dbReference type="ChEBI" id="CHEBI:18420"/>
    </cofactor>
</comment>
<evidence type="ECO:0000256" key="20">
    <source>
        <dbReference type="PROSITE-ProRule" id="PRU01026"/>
    </source>
</evidence>
<dbReference type="GO" id="GO:0006281">
    <property type="term" value="P:DNA repair"/>
    <property type="evidence" value="ECO:0007669"/>
    <property type="project" value="UniProtKB-KW"/>
</dbReference>
<feature type="modified residue" description="4-aspartylphosphate" evidence="19">
    <location>
        <position position="1167"/>
    </location>
</feature>
<dbReference type="Gene3D" id="3.40.50.150">
    <property type="entry name" value="Vaccinia Virus protein VP39"/>
    <property type="match status" value="1"/>
</dbReference>
<dbReference type="SUPFAM" id="SSF52172">
    <property type="entry name" value="CheY-like"/>
    <property type="match status" value="2"/>
</dbReference>
<dbReference type="PROSITE" id="PS51689">
    <property type="entry name" value="SAM_RNA_A_N6_MT"/>
    <property type="match status" value="1"/>
</dbReference>
<keyword evidence="16" id="KW-0234">DNA repair</keyword>
<gene>
    <name evidence="24" type="ORF">CCACVL1_14213</name>
</gene>
<keyword evidence="25" id="KW-1185">Reference proteome</keyword>
<dbReference type="Gene3D" id="1.10.8.100">
    <property type="entry name" value="Ribosomal RNA adenine dimethylase-like, domain 2"/>
    <property type="match status" value="1"/>
</dbReference>
<feature type="domain" description="Response regulatory" evidence="23">
    <location>
        <begin position="616"/>
        <end position="732"/>
    </location>
</feature>
<evidence type="ECO:0000313" key="24">
    <source>
        <dbReference type="EMBL" id="OMO78662.1"/>
    </source>
</evidence>
<keyword evidence="15" id="KW-0804">Transcription</keyword>
<dbReference type="InterPro" id="IPR023165">
    <property type="entry name" value="rRNA_Ade_diMease-like_C"/>
</dbReference>
<keyword evidence="9" id="KW-0255">Endonuclease</keyword>
<feature type="binding site" evidence="20">
    <location>
        <position position="1685"/>
    </location>
    <ligand>
        <name>S-adenosyl-L-methionine</name>
        <dbReference type="ChEBI" id="CHEBI:59789"/>
    </ligand>
</feature>
<evidence type="ECO:0000256" key="7">
    <source>
        <dbReference type="ARBA" id="ARBA00022722"/>
    </source>
</evidence>
<feature type="binding site" evidence="20">
    <location>
        <position position="1660"/>
    </location>
    <ligand>
        <name>S-adenosyl-L-methionine</name>
        <dbReference type="ChEBI" id="CHEBI:59789"/>
    </ligand>
</feature>
<comment type="caution">
    <text evidence="24">The sequence shown here is derived from an EMBL/GenBank/DDBJ whole genome shotgun (WGS) entry which is preliminary data.</text>
</comment>
<protein>
    <recommendedName>
        <fullName evidence="21">rRNA adenine N(6)-methyltransferase</fullName>
        <ecNumber evidence="21">2.1.1.-</ecNumber>
    </recommendedName>
</protein>
<evidence type="ECO:0000256" key="2">
    <source>
        <dbReference type="ARBA" id="ARBA00004123"/>
    </source>
</evidence>
<evidence type="ECO:0000256" key="18">
    <source>
        <dbReference type="ARBA" id="ARBA00038112"/>
    </source>
</evidence>
<keyword evidence="10" id="KW-0227">DNA damage</keyword>
<keyword evidence="4 20" id="KW-0489">Methyltransferase</keyword>
<dbReference type="SMART" id="SM00485">
    <property type="entry name" value="XPGN"/>
    <property type="match status" value="1"/>
</dbReference>
<keyword evidence="5 20" id="KW-0808">Transferase</keyword>
<evidence type="ECO:0000256" key="17">
    <source>
        <dbReference type="ARBA" id="ARBA00023242"/>
    </source>
</evidence>
<reference evidence="24 25" key="1">
    <citation type="submission" date="2013-09" db="EMBL/GenBank/DDBJ databases">
        <title>Corchorus capsularis genome sequencing.</title>
        <authorList>
            <person name="Alam M."/>
            <person name="Haque M.S."/>
            <person name="Islam M.S."/>
            <person name="Emdad E.M."/>
            <person name="Islam M.M."/>
            <person name="Ahmed B."/>
            <person name="Halim A."/>
            <person name="Hossen Q.M.M."/>
            <person name="Hossain M.Z."/>
            <person name="Ahmed R."/>
            <person name="Khan M.M."/>
            <person name="Islam R."/>
            <person name="Rashid M.M."/>
            <person name="Khan S.A."/>
            <person name="Rahman M.S."/>
            <person name="Alam M."/>
        </authorList>
    </citation>
    <scope>NUCLEOTIDE SEQUENCE [LARGE SCALE GENOMIC DNA]</scope>
    <source>
        <strain evidence="25">cv. CVL-1</strain>
        <tissue evidence="24">Whole seedling</tissue>
    </source>
</reference>
<evidence type="ECO:0000256" key="21">
    <source>
        <dbReference type="RuleBase" id="RU362106"/>
    </source>
</evidence>
<dbReference type="FunFam" id="1.10.8.100:FF:000001">
    <property type="entry name" value="Ribosomal RNA small subunit methyltransferase A"/>
    <property type="match status" value="1"/>
</dbReference>
<feature type="binding site" evidence="20">
    <location>
        <position position="1763"/>
    </location>
    <ligand>
        <name>S-adenosyl-L-methionine</name>
        <dbReference type="ChEBI" id="CHEBI:59789"/>
    </ligand>
</feature>
<dbReference type="InterPro" id="IPR029060">
    <property type="entry name" value="PIN-like_dom_sf"/>
</dbReference>
<dbReference type="PANTHER" id="PTHR11727:SF27">
    <property type="entry name" value="RIBOSOMAL RNA SMALL SUBUNIT METHYLTRANSFERASE, CHLOROPLASTIC"/>
    <property type="match status" value="1"/>
</dbReference>
<dbReference type="Pfam" id="PF00072">
    <property type="entry name" value="Response_reg"/>
    <property type="match status" value="2"/>
</dbReference>
<dbReference type="SUPFAM" id="SSF47807">
    <property type="entry name" value="5' to 3' exonuclease, C-terminal subdomain"/>
    <property type="match status" value="1"/>
</dbReference>
<dbReference type="Pfam" id="PF00752">
    <property type="entry name" value="XPG_N"/>
    <property type="match status" value="1"/>
</dbReference>
<feature type="region of interest" description="Disordered" evidence="22">
    <location>
        <begin position="565"/>
        <end position="595"/>
    </location>
</feature>
<dbReference type="InterPro" id="IPR006084">
    <property type="entry name" value="XPG/Rad2"/>
</dbReference>
<dbReference type="FunFam" id="3.40.50.1010:FF:000032">
    <property type="entry name" value="Flap endonuclease GEN-like 1"/>
    <property type="match status" value="1"/>
</dbReference>
<accession>A0A1R3I7U6</accession>
<dbReference type="EC" id="2.1.1.-" evidence="21"/>
<keyword evidence="7" id="KW-0540">Nuclease</keyword>
<keyword evidence="19" id="KW-0597">Phosphoprotein</keyword>
<keyword evidence="17" id="KW-0539">Nucleus</keyword>
<evidence type="ECO:0000256" key="8">
    <source>
        <dbReference type="ARBA" id="ARBA00022723"/>
    </source>
</evidence>